<name>A0A6C0DJI6_9ZZZZ</name>
<reference evidence="1" key="1">
    <citation type="journal article" date="2020" name="Nature">
        <title>Giant virus diversity and host interactions through global metagenomics.</title>
        <authorList>
            <person name="Schulz F."/>
            <person name="Roux S."/>
            <person name="Paez-Espino D."/>
            <person name="Jungbluth S."/>
            <person name="Walsh D.A."/>
            <person name="Denef V.J."/>
            <person name="McMahon K.D."/>
            <person name="Konstantinidis K.T."/>
            <person name="Eloe-Fadrosh E.A."/>
            <person name="Kyrpides N.C."/>
            <person name="Woyke T."/>
        </authorList>
    </citation>
    <scope>NUCLEOTIDE SEQUENCE</scope>
    <source>
        <strain evidence="1">GVMAG-M-3300023174-182</strain>
    </source>
</reference>
<evidence type="ECO:0000313" key="1">
    <source>
        <dbReference type="EMBL" id="QHT16079.1"/>
    </source>
</evidence>
<sequence>MTSQIFKKNIPNELMFQLFDNICSKNEKHYILNRISFKKGLYNNLILDFFEKCKTYYHNSKKKYLERNLSYNNFTTIVRQICNFNNIKYTTQIKYDKSVYDIIYIIYY</sequence>
<dbReference type="AlphaFoldDB" id="A0A6C0DJI6"/>
<proteinExistence type="predicted"/>
<dbReference type="EMBL" id="MN739615">
    <property type="protein sequence ID" value="QHT16079.1"/>
    <property type="molecule type" value="Genomic_DNA"/>
</dbReference>
<organism evidence="1">
    <name type="scientific">viral metagenome</name>
    <dbReference type="NCBI Taxonomy" id="1070528"/>
    <lineage>
        <taxon>unclassified sequences</taxon>
        <taxon>metagenomes</taxon>
        <taxon>organismal metagenomes</taxon>
    </lineage>
</organism>
<accession>A0A6C0DJI6</accession>
<protein>
    <submittedName>
        <fullName evidence="1">Uncharacterized protein</fullName>
    </submittedName>
</protein>